<accession>A0A154WG85</accession>
<dbReference type="EMBL" id="LPXN01000019">
    <property type="protein sequence ID" value="KZD12522.1"/>
    <property type="molecule type" value="Genomic_DNA"/>
</dbReference>
<comment type="caution">
    <text evidence="5">The sequence shown here is derived from an EMBL/GenBank/DDBJ whole genome shotgun (WGS) entry which is preliminary data.</text>
</comment>
<dbReference type="STRING" id="580166.AUP43_16140"/>
<dbReference type="InterPro" id="IPR028098">
    <property type="entry name" value="Glyco_trans_4-like_N"/>
</dbReference>
<protein>
    <submittedName>
        <fullName evidence="5">Glycosyl transferase, group 1</fullName>
    </submittedName>
</protein>
<dbReference type="Proteomes" id="UP000076400">
    <property type="component" value="Unassembled WGS sequence"/>
</dbReference>
<dbReference type="GO" id="GO:0016757">
    <property type="term" value="F:glycosyltransferase activity"/>
    <property type="evidence" value="ECO:0007669"/>
    <property type="project" value="UniProtKB-KW"/>
</dbReference>
<evidence type="ECO:0000256" key="2">
    <source>
        <dbReference type="ARBA" id="ARBA00022679"/>
    </source>
</evidence>
<keyword evidence="6" id="KW-1185">Reference proteome</keyword>
<name>A0A154WG85_9PROT</name>
<evidence type="ECO:0000259" key="3">
    <source>
        <dbReference type="Pfam" id="PF00534"/>
    </source>
</evidence>
<dbReference type="SUPFAM" id="SSF53756">
    <property type="entry name" value="UDP-Glycosyltransferase/glycogen phosphorylase"/>
    <property type="match status" value="1"/>
</dbReference>
<evidence type="ECO:0000313" key="6">
    <source>
        <dbReference type="Proteomes" id="UP000076400"/>
    </source>
</evidence>
<reference evidence="5 6" key="1">
    <citation type="submission" date="2015-12" db="EMBL/GenBank/DDBJ databases">
        <title>Genome sequence of Oceanibaculum pacificum MCCC 1A02656.</title>
        <authorList>
            <person name="Lu L."/>
            <person name="Lai Q."/>
            <person name="Shao Z."/>
            <person name="Qian P."/>
        </authorList>
    </citation>
    <scope>NUCLEOTIDE SEQUENCE [LARGE SCALE GENOMIC DNA]</scope>
    <source>
        <strain evidence="5 6">MCCC 1A02656</strain>
    </source>
</reference>
<organism evidence="5 6">
    <name type="scientific">Oceanibaculum pacificum</name>
    <dbReference type="NCBI Taxonomy" id="580166"/>
    <lineage>
        <taxon>Bacteria</taxon>
        <taxon>Pseudomonadati</taxon>
        <taxon>Pseudomonadota</taxon>
        <taxon>Alphaproteobacteria</taxon>
        <taxon>Rhodospirillales</taxon>
        <taxon>Oceanibaculaceae</taxon>
        <taxon>Oceanibaculum</taxon>
    </lineage>
</organism>
<feature type="domain" description="Glycosyl transferase family 1" evidence="3">
    <location>
        <begin position="172"/>
        <end position="320"/>
    </location>
</feature>
<dbReference type="CDD" id="cd03801">
    <property type="entry name" value="GT4_PimA-like"/>
    <property type="match status" value="1"/>
</dbReference>
<evidence type="ECO:0000259" key="4">
    <source>
        <dbReference type="Pfam" id="PF13439"/>
    </source>
</evidence>
<sequence length="346" mass="36543">MSTLHFLLPGDPATRTGGYLYDSRMMRELADLGWHVAHHRLADRFPFPDRQALDQAAALLAGLPDGALALIDGLALGAMPGAVAAQAGRLRIVGLVHHPLAEETGLDDAQRRSLFDSERAALAPLRRIIVTSPFTAQALAAYGVPADRVTTIMPGTDPADPARGSGGPALGLLTVGSLTPRKGHDVLLTALARLRHRDWRLTLAGGARDPATARRVKEFIENNDLPDRVSLVGEIDEAALARLYDSADLFVLASHYEGYGMVFAEALARGLPVIGTTGGAIPTTVPREAGLLVPPGDAPALADALARVLDDPALLARLRAGALAARNSLPDWRGSALRLARVLEEA</sequence>
<dbReference type="OrthoDB" id="9790710at2"/>
<dbReference type="InterPro" id="IPR001296">
    <property type="entry name" value="Glyco_trans_1"/>
</dbReference>
<proteinExistence type="predicted"/>
<keyword evidence="2 5" id="KW-0808">Transferase</keyword>
<feature type="domain" description="Glycosyltransferase subfamily 4-like N-terminal" evidence="4">
    <location>
        <begin position="81"/>
        <end position="159"/>
    </location>
</feature>
<keyword evidence="1" id="KW-0328">Glycosyltransferase</keyword>
<evidence type="ECO:0000256" key="1">
    <source>
        <dbReference type="ARBA" id="ARBA00022676"/>
    </source>
</evidence>
<dbReference type="PANTHER" id="PTHR12526:SF510">
    <property type="entry name" value="D-INOSITOL 3-PHOSPHATE GLYCOSYLTRANSFERASE"/>
    <property type="match status" value="1"/>
</dbReference>
<dbReference type="PANTHER" id="PTHR12526">
    <property type="entry name" value="GLYCOSYLTRANSFERASE"/>
    <property type="match status" value="1"/>
</dbReference>
<dbReference type="Pfam" id="PF00534">
    <property type="entry name" value="Glycos_transf_1"/>
    <property type="match status" value="1"/>
</dbReference>
<evidence type="ECO:0000313" key="5">
    <source>
        <dbReference type="EMBL" id="KZD12522.1"/>
    </source>
</evidence>
<dbReference type="Gene3D" id="3.40.50.2000">
    <property type="entry name" value="Glycogen Phosphorylase B"/>
    <property type="match status" value="2"/>
</dbReference>
<gene>
    <name evidence="5" type="ORF">AUP43_16140</name>
</gene>
<dbReference type="RefSeq" id="WP_067552076.1">
    <property type="nucleotide sequence ID" value="NZ_LPXN01000019.1"/>
</dbReference>
<dbReference type="AlphaFoldDB" id="A0A154WG85"/>
<dbReference type="Pfam" id="PF13439">
    <property type="entry name" value="Glyco_transf_4"/>
    <property type="match status" value="1"/>
</dbReference>